<evidence type="ECO:0000313" key="3">
    <source>
        <dbReference type="EMBL" id="RIH63412.1"/>
    </source>
</evidence>
<feature type="transmembrane region" description="Helical" evidence="1">
    <location>
        <begin position="62"/>
        <end position="85"/>
    </location>
</feature>
<dbReference type="InterPro" id="IPR046283">
    <property type="entry name" value="DUF6320"/>
</dbReference>
<keyword evidence="1" id="KW-1133">Transmembrane helix</keyword>
<dbReference type="RefSeq" id="WP_119351678.1">
    <property type="nucleotide sequence ID" value="NZ_QWET01000021.1"/>
</dbReference>
<feature type="domain" description="Zinc-ribbon" evidence="2">
    <location>
        <begin position="4"/>
        <end position="22"/>
    </location>
</feature>
<feature type="transmembrane region" description="Helical" evidence="1">
    <location>
        <begin position="91"/>
        <end position="109"/>
    </location>
</feature>
<name>A0A399CY58_9BACT</name>
<dbReference type="Pfam" id="PF19845">
    <property type="entry name" value="DUF6320"/>
    <property type="match status" value="1"/>
</dbReference>
<gene>
    <name evidence="3" type="ORF">D1164_19995</name>
</gene>
<protein>
    <submittedName>
        <fullName evidence="3">Zinc ribbon domain-containing protein</fullName>
    </submittedName>
</protein>
<evidence type="ECO:0000256" key="1">
    <source>
        <dbReference type="SAM" id="Phobius"/>
    </source>
</evidence>
<dbReference type="OrthoDB" id="1117586at2"/>
<feature type="transmembrane region" description="Helical" evidence="1">
    <location>
        <begin position="178"/>
        <end position="199"/>
    </location>
</feature>
<dbReference type="AlphaFoldDB" id="A0A399CY58"/>
<feature type="transmembrane region" description="Helical" evidence="1">
    <location>
        <begin position="116"/>
        <end position="135"/>
    </location>
</feature>
<keyword evidence="1" id="KW-0812">Transmembrane</keyword>
<feature type="transmembrane region" description="Helical" evidence="1">
    <location>
        <begin position="205"/>
        <end position="227"/>
    </location>
</feature>
<dbReference type="Proteomes" id="UP000266441">
    <property type="component" value="Unassembled WGS sequence"/>
</dbReference>
<feature type="transmembrane region" description="Helical" evidence="1">
    <location>
        <begin position="147"/>
        <end position="166"/>
    </location>
</feature>
<sequence length="241" mass="27266">MVQCPNCGVEVEENANFCSLCGELLLENAADSAAIIKSGKLRRQEKLLTDYQKLTGFQKRKIFWQISALILISGIIITSLIDFIGNQNITWSKYPATISLVLFINFTLNTFLRQKIILMVILSFLSVTGLFRLFDIYAGNTGWEIKLGIPIIFAAYLTVFTLIFLVRKAKQKGLNIIAFSLTAAGLLCICVEGMISVYFQSSVYFGWSLIVMVSVTFISILLLYIHYRLKKATDLKRFFHI</sequence>
<accession>A0A399CY58</accession>
<dbReference type="EMBL" id="QWET01000021">
    <property type="protein sequence ID" value="RIH63412.1"/>
    <property type="molecule type" value="Genomic_DNA"/>
</dbReference>
<keyword evidence="1" id="KW-0472">Membrane</keyword>
<dbReference type="Pfam" id="PF13240">
    <property type="entry name" value="Zn_Ribbon_1"/>
    <property type="match status" value="1"/>
</dbReference>
<comment type="caution">
    <text evidence="3">The sequence shown here is derived from an EMBL/GenBank/DDBJ whole genome shotgun (WGS) entry which is preliminary data.</text>
</comment>
<reference evidence="3 4" key="1">
    <citation type="journal article" date="2015" name="Int. J. Syst. Evol. Microbiol.">
        <title>Mariniphaga sediminis sp. nov., isolated from coastal sediment.</title>
        <authorList>
            <person name="Wang F.Q."/>
            <person name="Shen Q.Y."/>
            <person name="Chen G.J."/>
            <person name="Du Z.J."/>
        </authorList>
    </citation>
    <scope>NUCLEOTIDE SEQUENCE [LARGE SCALE GENOMIC DNA]</scope>
    <source>
        <strain evidence="3 4">SY21</strain>
    </source>
</reference>
<evidence type="ECO:0000313" key="4">
    <source>
        <dbReference type="Proteomes" id="UP000266441"/>
    </source>
</evidence>
<evidence type="ECO:0000259" key="2">
    <source>
        <dbReference type="Pfam" id="PF13240"/>
    </source>
</evidence>
<proteinExistence type="predicted"/>
<dbReference type="InterPro" id="IPR026870">
    <property type="entry name" value="Zinc_ribbon_dom"/>
</dbReference>
<organism evidence="3 4">
    <name type="scientific">Mariniphaga sediminis</name>
    <dbReference type="NCBI Taxonomy" id="1628158"/>
    <lineage>
        <taxon>Bacteria</taxon>
        <taxon>Pseudomonadati</taxon>
        <taxon>Bacteroidota</taxon>
        <taxon>Bacteroidia</taxon>
        <taxon>Marinilabiliales</taxon>
        <taxon>Prolixibacteraceae</taxon>
        <taxon>Mariniphaga</taxon>
    </lineage>
</organism>
<keyword evidence="4" id="KW-1185">Reference proteome</keyword>